<dbReference type="SUPFAM" id="SSF50370">
    <property type="entry name" value="Ricin B-like lectins"/>
    <property type="match status" value="1"/>
</dbReference>
<evidence type="ECO:0008006" key="4">
    <source>
        <dbReference type="Google" id="ProtNLM"/>
    </source>
</evidence>
<dbReference type="VEuPathDB" id="MicrosporidiaDB:NBO_463g0005"/>
<gene>
    <name evidence="2" type="ORF">NBO_463g0005</name>
</gene>
<evidence type="ECO:0000313" key="2">
    <source>
        <dbReference type="EMBL" id="EOB12326.1"/>
    </source>
</evidence>
<evidence type="ECO:0000313" key="3">
    <source>
        <dbReference type="Proteomes" id="UP000016927"/>
    </source>
</evidence>
<organism evidence="2 3">
    <name type="scientific">Nosema bombycis (strain CQ1 / CVCC 102059)</name>
    <name type="common">Microsporidian parasite</name>
    <name type="synonym">Pebrine of silkworm</name>
    <dbReference type="NCBI Taxonomy" id="578461"/>
    <lineage>
        <taxon>Eukaryota</taxon>
        <taxon>Fungi</taxon>
        <taxon>Fungi incertae sedis</taxon>
        <taxon>Microsporidia</taxon>
        <taxon>Nosematidae</taxon>
        <taxon>Nosema</taxon>
    </lineage>
</organism>
<protein>
    <recommendedName>
        <fullName evidence="4">Ricin B lectin domain-containing protein</fullName>
    </recommendedName>
</protein>
<keyword evidence="1" id="KW-0732">Signal</keyword>
<sequence length="189" mass="21465">MLFILLLSLNLSKCILIKHKLESKYLSLVEESGRTFIQLAPYIEEAIDVTFTSSKDGAIIIRNSKDTSKVFDVAGTSRLNLYKYHGLPNQQFFVSMIDSGKYNIVCKQKCLEFDAATKSILLKPCSNSENQVFEIIDDKEKLENPIATGLNYEKYGFGSKIMDPVKDLFSKMSRSRSSSYQSYRSSSNY</sequence>
<dbReference type="Proteomes" id="UP000016927">
    <property type="component" value="Unassembled WGS sequence"/>
</dbReference>
<dbReference type="OrthoDB" id="2200999at2759"/>
<dbReference type="HOGENOM" id="CLU_090065_1_0_1"/>
<feature type="signal peptide" evidence="1">
    <location>
        <begin position="1"/>
        <end position="16"/>
    </location>
</feature>
<feature type="chain" id="PRO_5004344075" description="Ricin B lectin domain-containing protein" evidence="1">
    <location>
        <begin position="17"/>
        <end position="189"/>
    </location>
</feature>
<dbReference type="Gene3D" id="2.80.10.50">
    <property type="match status" value="1"/>
</dbReference>
<dbReference type="CDD" id="cd00161">
    <property type="entry name" value="beta-trefoil_Ricin-like"/>
    <property type="match status" value="1"/>
</dbReference>
<proteinExistence type="predicted"/>
<evidence type="ECO:0000256" key="1">
    <source>
        <dbReference type="SAM" id="SignalP"/>
    </source>
</evidence>
<dbReference type="EMBL" id="KB909371">
    <property type="protein sequence ID" value="EOB12326.1"/>
    <property type="molecule type" value="Genomic_DNA"/>
</dbReference>
<dbReference type="AlphaFoldDB" id="R0KNR9"/>
<keyword evidence="3" id="KW-1185">Reference proteome</keyword>
<reference evidence="2 3" key="1">
    <citation type="journal article" date="2013" name="BMC Genomics">
        <title>Comparative genomics of parasitic silkworm microsporidia reveal an association between genome expansion and host adaptation.</title>
        <authorList>
            <person name="Pan G."/>
            <person name="Xu J."/>
            <person name="Li T."/>
            <person name="Xia Q."/>
            <person name="Liu S.L."/>
            <person name="Zhang G."/>
            <person name="Li S."/>
            <person name="Li C."/>
            <person name="Liu H."/>
            <person name="Yang L."/>
            <person name="Liu T."/>
            <person name="Zhang X."/>
            <person name="Wu Z."/>
            <person name="Fan W."/>
            <person name="Dang X."/>
            <person name="Xiang H."/>
            <person name="Tao M."/>
            <person name="Li Y."/>
            <person name="Hu J."/>
            <person name="Li Z."/>
            <person name="Lin L."/>
            <person name="Luo J."/>
            <person name="Geng L."/>
            <person name="Wang L."/>
            <person name="Long M."/>
            <person name="Wan Y."/>
            <person name="He N."/>
            <person name="Zhang Z."/>
            <person name="Lu C."/>
            <person name="Keeling P.J."/>
            <person name="Wang J."/>
            <person name="Xiang Z."/>
            <person name="Zhou Z."/>
        </authorList>
    </citation>
    <scope>NUCLEOTIDE SEQUENCE [LARGE SCALE GENOMIC DNA]</scope>
    <source>
        <strain evidence="3">CQ1 / CVCC 102059</strain>
    </source>
</reference>
<accession>R0KNR9</accession>
<dbReference type="InterPro" id="IPR035992">
    <property type="entry name" value="Ricin_B-like_lectins"/>
</dbReference>
<name>R0KNR9_NOSB1</name>